<sequence length="117" mass="12470">MPLDPITSAIIGSIIGGAANEIASLPPGGVPSGPNMGIYRMLPQNAPRGEMSPPGAMGVEIDGRFLRLSPGVQIRDPRNMMIYPNMVRQPVPVRYLTDASGSVYRVWILSAQEAAQP</sequence>
<proteinExistence type="predicted"/>
<dbReference type="Proteomes" id="UP001234916">
    <property type="component" value="Chromosome"/>
</dbReference>
<protein>
    <submittedName>
        <fullName evidence="1">Uncharacterized protein</fullName>
    </submittedName>
</protein>
<evidence type="ECO:0000313" key="1">
    <source>
        <dbReference type="EMBL" id="WIM04591.1"/>
    </source>
</evidence>
<reference evidence="1" key="1">
    <citation type="journal article" date="2023" name="Nat. Microbiol.">
        <title>Enrichment and characterization of a nitric oxide-reducing microbial community in a continuous bioreactor.</title>
        <authorList>
            <person name="Garrido-Amador P."/>
            <person name="Stortenbeker N."/>
            <person name="Wessels H.J.C.T."/>
            <person name="Speth D.R."/>
            <person name="Garcia-Heredia I."/>
            <person name="Kartal B."/>
        </authorList>
    </citation>
    <scope>NUCLEOTIDE SEQUENCE</scope>
    <source>
        <strain evidence="1">MAG1</strain>
    </source>
</reference>
<dbReference type="KEGG" id="npv:OHM77_07695"/>
<dbReference type="EMBL" id="CP107246">
    <property type="protein sequence ID" value="WIM04591.1"/>
    <property type="molecule type" value="Genomic_DNA"/>
</dbReference>
<gene>
    <name evidence="1" type="ORF">OHM77_07695</name>
</gene>
<organism evidence="1">
    <name type="scientific">Candidatus Nitricoxidivorans perseverans</name>
    <dbReference type="NCBI Taxonomy" id="2975601"/>
    <lineage>
        <taxon>Bacteria</taxon>
        <taxon>Pseudomonadati</taxon>
        <taxon>Pseudomonadota</taxon>
        <taxon>Betaproteobacteria</taxon>
        <taxon>Nitrosomonadales</taxon>
        <taxon>Sterolibacteriaceae</taxon>
        <taxon>Candidatus Nitricoxidivorans</taxon>
    </lineage>
</organism>
<accession>A0AA49IXM4</accession>
<dbReference type="AlphaFoldDB" id="A0AA49IXM4"/>
<name>A0AA49IXM4_9PROT</name>